<keyword evidence="9 12" id="KW-0472">Membrane</keyword>
<evidence type="ECO:0000256" key="8">
    <source>
        <dbReference type="ARBA" id="ARBA00022989"/>
    </source>
</evidence>
<keyword evidence="2" id="KW-0813">Transport</keyword>
<dbReference type="GO" id="GO:0005524">
    <property type="term" value="F:ATP binding"/>
    <property type="evidence" value="ECO:0007669"/>
    <property type="project" value="UniProtKB-KW"/>
</dbReference>
<dbReference type="AlphaFoldDB" id="A0A7S4FSM7"/>
<dbReference type="Gene3D" id="3.40.50.300">
    <property type="entry name" value="P-loop containing nucleotide triphosphate hydrolases"/>
    <property type="match status" value="1"/>
</dbReference>
<dbReference type="GO" id="GO:0016020">
    <property type="term" value="C:membrane"/>
    <property type="evidence" value="ECO:0007669"/>
    <property type="project" value="UniProtKB-SubCell"/>
</dbReference>
<dbReference type="EMBL" id="HBJA01065551">
    <property type="protein sequence ID" value="CAE0811971.1"/>
    <property type="molecule type" value="Transcribed_RNA"/>
</dbReference>
<evidence type="ECO:0000313" key="14">
    <source>
        <dbReference type="EMBL" id="CAE0811971.1"/>
    </source>
</evidence>
<feature type="region of interest" description="Disordered" evidence="11">
    <location>
        <begin position="801"/>
        <end position="826"/>
    </location>
</feature>
<gene>
    <name evidence="14" type="ORF">EGYM00163_LOCUS23121</name>
</gene>
<dbReference type="Pfam" id="PF00005">
    <property type="entry name" value="ABC_tran"/>
    <property type="match status" value="1"/>
</dbReference>
<keyword evidence="4" id="KW-0677">Repeat</keyword>
<reference evidence="14" key="1">
    <citation type="submission" date="2021-01" db="EMBL/GenBank/DDBJ databases">
        <authorList>
            <person name="Corre E."/>
            <person name="Pelletier E."/>
            <person name="Niang G."/>
            <person name="Scheremetjew M."/>
            <person name="Finn R."/>
            <person name="Kale V."/>
            <person name="Holt S."/>
            <person name="Cochrane G."/>
            <person name="Meng A."/>
            <person name="Brown T."/>
            <person name="Cohen L."/>
        </authorList>
    </citation>
    <scope>NUCLEOTIDE SEQUENCE</scope>
    <source>
        <strain evidence="14">CCMP1594</strain>
    </source>
</reference>
<keyword evidence="7" id="KW-1278">Translocase</keyword>
<dbReference type="PANTHER" id="PTHR43394">
    <property type="entry name" value="ATP-DEPENDENT PERMEASE MDL1, MITOCHONDRIAL"/>
    <property type="match status" value="1"/>
</dbReference>
<dbReference type="InterPro" id="IPR017871">
    <property type="entry name" value="ABC_transporter-like_CS"/>
</dbReference>
<evidence type="ECO:0000256" key="1">
    <source>
        <dbReference type="ARBA" id="ARBA00004141"/>
    </source>
</evidence>
<keyword evidence="6" id="KW-0067">ATP-binding</keyword>
<evidence type="ECO:0000256" key="5">
    <source>
        <dbReference type="ARBA" id="ARBA00022741"/>
    </source>
</evidence>
<evidence type="ECO:0000256" key="6">
    <source>
        <dbReference type="ARBA" id="ARBA00022840"/>
    </source>
</evidence>
<keyword evidence="10" id="KW-0325">Glycoprotein</keyword>
<protein>
    <recommendedName>
        <fullName evidence="13">ABC transporter domain-containing protein</fullName>
    </recommendedName>
</protein>
<keyword evidence="3 12" id="KW-0812">Transmembrane</keyword>
<dbReference type="InterPro" id="IPR027417">
    <property type="entry name" value="P-loop_NTPase"/>
</dbReference>
<evidence type="ECO:0000256" key="10">
    <source>
        <dbReference type="ARBA" id="ARBA00023180"/>
    </source>
</evidence>
<evidence type="ECO:0000259" key="13">
    <source>
        <dbReference type="PROSITE" id="PS50893"/>
    </source>
</evidence>
<dbReference type="InterPro" id="IPR036640">
    <property type="entry name" value="ABC1_TM_sf"/>
</dbReference>
<sequence>MPNFNLNINPQQKKGLYVTAAASCLLVLVGGMGRAAFTTRRKFLERRREHEQNMLSWLNRQTREQDLIEAHQQDTSSYRIDQDKAYALWQEGKQLRCNDEVVARVRGMLVKEWQMDIEEWLQYTDFMYEQKLAELIEKVEAAGASAFMGPKWKEAKHRNELTWWHNLHQFVKFLFIQSRMRIVSLVATAALAAVSSSISTKLSSIEDSLLQAVTNQVSTDLPYILNLAAAELALTLTSNLVEYVSCAVSDYLVERTSVRMLRHIYMKVIHFDSEFFDRHGIDQFMSFYDDISESENSLHTALRAAIDLSTRLVMIYKRSPHLVVCVLGFSFFQRFVEKRLNAVRDCLTGCGFQACDDTSSNQAVGANLDLETVLGNVRTVRALSGYWNSNTIQKCVDDTFPMPASPMSLQQLVEFMYPAFSSWIIRAIKLCCQFSSTWLAKAGYVTPDTGSALHILIDQTLLELHCGQNSLSPKFIFRGVPKISILMGLLEFQPVIEIDQGIKPDTLKGAVEFCNVTFAYPMRRDAPVLKGVSFKVEAGSCVGLVGPCGCGKSTIFNLLMRFYDPQEGVILLDGIDLREYNVSWLREHMGEVAQQPCLFELSVEDNIRLGKRGATRSDVVEAARLANAFDFILKLPEGFNTKLGDCERTQLSGGQMQRIAIARAFVAQPRILLLDEYSSALDAGAEKDVQSSLDQLRKAGCTSLVIAHRLTTVQSADLIIVMVEGECVERGTHAQLMAKNNIYASLVCQIDLSDGRESDDSAQLDQSMGRDSEGSGRATVTRAKGKSLKLVDVTPRLHRPRCGSRGGGTVGRCNTPSMTSHGTFPRSDSTSCPLHMPLLGHEVVQHSWECVQQYGEDKWLHEMRDNFADQGGSCTEDQCHALRDMVLRMLREGVETDRRVHHEALHFVETDFGRLLTAWLYMVRKVMGGKYNIREVLAWSSVLECIRMLIVASGPRSADDSSEQLELSQSFSEANIRNLSMCSLPSEHIPSLPSPDHSL</sequence>
<organism evidence="14">
    <name type="scientific">Eutreptiella gymnastica</name>
    <dbReference type="NCBI Taxonomy" id="73025"/>
    <lineage>
        <taxon>Eukaryota</taxon>
        <taxon>Discoba</taxon>
        <taxon>Euglenozoa</taxon>
        <taxon>Euglenida</taxon>
        <taxon>Spirocuta</taxon>
        <taxon>Euglenophyceae</taxon>
        <taxon>Eutreptiales</taxon>
        <taxon>Eutreptiaceae</taxon>
        <taxon>Eutreptiella</taxon>
    </lineage>
</organism>
<dbReference type="PANTHER" id="PTHR43394:SF1">
    <property type="entry name" value="ATP-BINDING CASSETTE SUB-FAMILY B MEMBER 10, MITOCHONDRIAL"/>
    <property type="match status" value="1"/>
</dbReference>
<dbReference type="SMART" id="SM00382">
    <property type="entry name" value="AAA"/>
    <property type="match status" value="1"/>
</dbReference>
<dbReference type="PROSITE" id="PS00211">
    <property type="entry name" value="ABC_TRANSPORTER_1"/>
    <property type="match status" value="1"/>
</dbReference>
<evidence type="ECO:0000256" key="9">
    <source>
        <dbReference type="ARBA" id="ARBA00023136"/>
    </source>
</evidence>
<feature type="region of interest" description="Disordered" evidence="11">
    <location>
        <begin position="758"/>
        <end position="781"/>
    </location>
</feature>
<dbReference type="Gene3D" id="1.20.1560.10">
    <property type="entry name" value="ABC transporter type 1, transmembrane domain"/>
    <property type="match status" value="1"/>
</dbReference>
<comment type="subcellular location">
    <subcellularLocation>
        <location evidence="1">Membrane</location>
        <topology evidence="1">Multi-pass membrane protein</topology>
    </subcellularLocation>
</comment>
<dbReference type="GO" id="GO:0015421">
    <property type="term" value="F:ABC-type oligopeptide transporter activity"/>
    <property type="evidence" value="ECO:0007669"/>
    <property type="project" value="TreeGrafter"/>
</dbReference>
<keyword evidence="5" id="KW-0547">Nucleotide-binding</keyword>
<evidence type="ECO:0000256" key="11">
    <source>
        <dbReference type="SAM" id="MobiDB-lite"/>
    </source>
</evidence>
<evidence type="ECO:0000256" key="7">
    <source>
        <dbReference type="ARBA" id="ARBA00022967"/>
    </source>
</evidence>
<feature type="transmembrane region" description="Helical" evidence="12">
    <location>
        <begin position="182"/>
        <end position="199"/>
    </location>
</feature>
<evidence type="ECO:0000256" key="2">
    <source>
        <dbReference type="ARBA" id="ARBA00022448"/>
    </source>
</evidence>
<feature type="compositionally biased region" description="Polar residues" evidence="11">
    <location>
        <begin position="812"/>
        <end position="826"/>
    </location>
</feature>
<feature type="transmembrane region" description="Helical" evidence="12">
    <location>
        <begin position="15"/>
        <end position="37"/>
    </location>
</feature>
<name>A0A7S4FSM7_9EUGL</name>
<dbReference type="SUPFAM" id="SSF52540">
    <property type="entry name" value="P-loop containing nucleoside triphosphate hydrolases"/>
    <property type="match status" value="1"/>
</dbReference>
<evidence type="ECO:0000256" key="4">
    <source>
        <dbReference type="ARBA" id="ARBA00022737"/>
    </source>
</evidence>
<proteinExistence type="predicted"/>
<evidence type="ECO:0000256" key="12">
    <source>
        <dbReference type="SAM" id="Phobius"/>
    </source>
</evidence>
<dbReference type="GO" id="GO:0016887">
    <property type="term" value="F:ATP hydrolysis activity"/>
    <property type="evidence" value="ECO:0007669"/>
    <property type="project" value="InterPro"/>
</dbReference>
<dbReference type="InterPro" id="IPR003593">
    <property type="entry name" value="AAA+_ATPase"/>
</dbReference>
<dbReference type="PROSITE" id="PS50893">
    <property type="entry name" value="ABC_TRANSPORTER_2"/>
    <property type="match status" value="1"/>
</dbReference>
<dbReference type="FunFam" id="3.40.50.300:FF:000479">
    <property type="entry name" value="Multidrug resistance protein 1A"/>
    <property type="match status" value="1"/>
</dbReference>
<dbReference type="SUPFAM" id="SSF90123">
    <property type="entry name" value="ABC transporter transmembrane region"/>
    <property type="match status" value="1"/>
</dbReference>
<keyword evidence="8 12" id="KW-1133">Transmembrane helix</keyword>
<feature type="domain" description="ABC transporter" evidence="13">
    <location>
        <begin position="511"/>
        <end position="749"/>
    </location>
</feature>
<evidence type="ECO:0000256" key="3">
    <source>
        <dbReference type="ARBA" id="ARBA00022692"/>
    </source>
</evidence>
<accession>A0A7S4FSM7</accession>
<dbReference type="InterPro" id="IPR039421">
    <property type="entry name" value="Type_1_exporter"/>
</dbReference>
<dbReference type="InterPro" id="IPR003439">
    <property type="entry name" value="ABC_transporter-like_ATP-bd"/>
</dbReference>